<dbReference type="Pfam" id="PF00595">
    <property type="entry name" value="PDZ"/>
    <property type="match status" value="6"/>
</dbReference>
<dbReference type="PANTHER" id="PTHR46227">
    <property type="entry name" value="GLUTAMATE RECEPTOR-INTERACTING PROTEIN GRIP"/>
    <property type="match status" value="1"/>
</dbReference>
<dbReference type="PROSITE" id="PS50106">
    <property type="entry name" value="PDZ"/>
    <property type="match status" value="7"/>
</dbReference>
<gene>
    <name evidence="6" type="ORF">FSP39_024955</name>
</gene>
<accession>A0AA88YFB5</accession>
<dbReference type="PANTHER" id="PTHR46227:SF2">
    <property type="entry name" value="FI03335P"/>
    <property type="match status" value="1"/>
</dbReference>
<sequence length="976" mass="106616">MFVFRSDALSIGDNIVSVNGIRTSGMKHDEVINLIKNAEDHVILEVEYQLPDTTFCSSHSVQSKQHEIVLERDGSSFGFTLRGGYHELQHKARPLVVTNIRPGGPADREGSMKIGDRILAVNDYNVAHFSLSEVSRFLHASGDDVELTLEYDVSIMDVVRNAQGPLLVEIDKPPGCDLGIGLAQTSHKGVRCLCVESVHPMSTADRCGAVNIGDHILCIDGCFTEHMSIAEANQLLRSNADDMIKLEILPVRIVEQQNSRDSINKNGIIVGTGRLSMPSMSSAASFPALPSSLSTPLGLANNKAMGSTISSAPFGSNTLRRSGRKSAMYVVDRKQSSCMSISSTATSVMVNNQVCHSETVDVPLVGDSRGIGLIIDSSMGECLVVSAIVPGGVAERCGVIQEGDRIVSYNGQDVYNMLAEDVNKWLREPRQRCELQIEFDVTESVMPSSGVFIVKLPNYPKDIGLSVNVTRNHDLTITNVKKGSIAYRCGSLQRGDKILAIGDHDTEGLSLDEAMLLLQSAEDIIKLKLRREEKESDEINDDSTVYTVELQRRGGPLGITISGTDNPGDPIVISDIIPKGLADRTGAIHIGDLLLAINNMSTKGRTLTEATVMLQNAGDLVNLKIARPQELSKLKSKRGLFNDRSTTKAGSVDSAMESWDSLLHDTGNYGNHASGHNLQGTNMSVAKPAPRKQSSKSSKSVFSSQPSNSICASRDRLTDLSYSDTDWDNLSNGSHSNQDYGEGEALEWVKKCQEYANSEMLQQISQSLQQKSTASLDRRSRSSDGRSKVKHSLNDETKKSFVSEVELQRAVSKDRKKSRPVRASKSNAEMYQNHVKTIFSPSPVQLHKIKLVKVSPSEDFGFGLSDGMYEKGVYISGVREGSIADMAGLRQFDRILQINGKRTRDFDCSLTIPLIAEAGSKMSLIVSRNPVAKSNSLDNRKTFGVQPFREYRSCDENHEYSNISVVSAEIHSPKSV</sequence>
<feature type="domain" description="PDZ" evidence="5">
    <location>
        <begin position="5"/>
        <end position="50"/>
    </location>
</feature>
<dbReference type="EMBL" id="VSWD01000005">
    <property type="protein sequence ID" value="KAK3104164.1"/>
    <property type="molecule type" value="Genomic_DNA"/>
</dbReference>
<dbReference type="CDD" id="cd06685">
    <property type="entry name" value="PDZ7_GRIP1-2-like"/>
    <property type="match status" value="1"/>
</dbReference>
<feature type="compositionally biased region" description="Low complexity" evidence="4">
    <location>
        <begin position="695"/>
        <end position="709"/>
    </location>
</feature>
<feature type="domain" description="PDZ" evidence="5">
    <location>
        <begin position="167"/>
        <end position="243"/>
    </location>
</feature>
<dbReference type="CDD" id="cd06684">
    <property type="entry name" value="PDZ3_GRIP1-2-like"/>
    <property type="match status" value="1"/>
</dbReference>
<comment type="subcellular location">
    <subcellularLocation>
        <location evidence="1">Cytoplasm</location>
    </subcellularLocation>
</comment>
<reference evidence="6" key="1">
    <citation type="submission" date="2019-08" db="EMBL/GenBank/DDBJ databases">
        <title>The improved chromosome-level genome for the pearl oyster Pinctada fucata martensii using PacBio sequencing and Hi-C.</title>
        <authorList>
            <person name="Zheng Z."/>
        </authorList>
    </citation>
    <scope>NUCLEOTIDE SEQUENCE</scope>
    <source>
        <strain evidence="6">ZZ-2019</strain>
        <tissue evidence="6">Adductor muscle</tissue>
    </source>
</reference>
<keyword evidence="3" id="KW-0677">Repeat</keyword>
<keyword evidence="7" id="KW-1185">Reference proteome</keyword>
<feature type="region of interest" description="Disordered" evidence="4">
    <location>
        <begin position="764"/>
        <end position="795"/>
    </location>
</feature>
<feature type="compositionally biased region" description="Basic and acidic residues" evidence="4">
    <location>
        <begin position="776"/>
        <end position="795"/>
    </location>
</feature>
<evidence type="ECO:0000313" key="7">
    <source>
        <dbReference type="Proteomes" id="UP001186944"/>
    </source>
</evidence>
<comment type="caution">
    <text evidence="6">The sequence shown here is derived from an EMBL/GenBank/DDBJ whole genome shotgun (WGS) entry which is preliminary data.</text>
</comment>
<dbReference type="GO" id="GO:0005737">
    <property type="term" value="C:cytoplasm"/>
    <property type="evidence" value="ECO:0007669"/>
    <property type="project" value="UniProtKB-SubCell"/>
</dbReference>
<evidence type="ECO:0000313" key="6">
    <source>
        <dbReference type="EMBL" id="KAK3104164.1"/>
    </source>
</evidence>
<dbReference type="CDD" id="cd06681">
    <property type="entry name" value="PDZ2_GRIP1-2-like"/>
    <property type="match status" value="1"/>
</dbReference>
<dbReference type="GO" id="GO:0098887">
    <property type="term" value="P:neurotransmitter receptor transport, endosome to postsynaptic membrane"/>
    <property type="evidence" value="ECO:0007669"/>
    <property type="project" value="TreeGrafter"/>
</dbReference>
<feature type="compositionally biased region" description="Polar residues" evidence="4">
    <location>
        <begin position="670"/>
        <end position="684"/>
    </location>
</feature>
<dbReference type="Gene3D" id="2.30.42.10">
    <property type="match status" value="7"/>
</dbReference>
<dbReference type="SMART" id="SM00228">
    <property type="entry name" value="PDZ"/>
    <property type="match status" value="7"/>
</dbReference>
<dbReference type="InterPro" id="IPR001478">
    <property type="entry name" value="PDZ"/>
</dbReference>
<evidence type="ECO:0000256" key="2">
    <source>
        <dbReference type="ARBA" id="ARBA00022490"/>
    </source>
</evidence>
<feature type="region of interest" description="Disordered" evidence="4">
    <location>
        <begin position="670"/>
        <end position="709"/>
    </location>
</feature>
<feature type="domain" description="PDZ" evidence="5">
    <location>
        <begin position="453"/>
        <end position="533"/>
    </location>
</feature>
<feature type="domain" description="PDZ" evidence="5">
    <location>
        <begin position="67"/>
        <end position="153"/>
    </location>
</feature>
<organism evidence="6 7">
    <name type="scientific">Pinctada imbricata</name>
    <name type="common">Atlantic pearl-oyster</name>
    <name type="synonym">Pinctada martensii</name>
    <dbReference type="NCBI Taxonomy" id="66713"/>
    <lineage>
        <taxon>Eukaryota</taxon>
        <taxon>Metazoa</taxon>
        <taxon>Spiralia</taxon>
        <taxon>Lophotrochozoa</taxon>
        <taxon>Mollusca</taxon>
        <taxon>Bivalvia</taxon>
        <taxon>Autobranchia</taxon>
        <taxon>Pteriomorphia</taxon>
        <taxon>Pterioida</taxon>
        <taxon>Pterioidea</taxon>
        <taxon>Pteriidae</taxon>
        <taxon>Pinctada</taxon>
    </lineage>
</organism>
<feature type="domain" description="PDZ" evidence="5">
    <location>
        <begin position="848"/>
        <end position="930"/>
    </location>
</feature>
<dbReference type="Proteomes" id="UP001186944">
    <property type="component" value="Unassembled WGS sequence"/>
</dbReference>
<keyword evidence="2" id="KW-0963">Cytoplasm</keyword>
<evidence type="ECO:0000259" key="5">
    <source>
        <dbReference type="PROSITE" id="PS50106"/>
    </source>
</evidence>
<proteinExistence type="predicted"/>
<feature type="domain" description="PDZ" evidence="5">
    <location>
        <begin position="361"/>
        <end position="441"/>
    </location>
</feature>
<protein>
    <recommendedName>
        <fullName evidence="5">PDZ domain-containing protein</fullName>
    </recommendedName>
</protein>
<dbReference type="InterPro" id="IPR041489">
    <property type="entry name" value="PDZ_6"/>
</dbReference>
<evidence type="ECO:0000256" key="4">
    <source>
        <dbReference type="SAM" id="MobiDB-lite"/>
    </source>
</evidence>
<feature type="domain" description="PDZ" evidence="5">
    <location>
        <begin position="547"/>
        <end position="629"/>
    </location>
</feature>
<name>A0AA88YFB5_PINIB</name>
<dbReference type="InterPro" id="IPR043545">
    <property type="entry name" value="GRIP1/2"/>
</dbReference>
<dbReference type="Pfam" id="PF17820">
    <property type="entry name" value="PDZ_6"/>
    <property type="match status" value="1"/>
</dbReference>
<dbReference type="AlphaFoldDB" id="A0AA88YFB5"/>
<evidence type="ECO:0000256" key="1">
    <source>
        <dbReference type="ARBA" id="ARBA00004496"/>
    </source>
</evidence>
<evidence type="ECO:0000256" key="3">
    <source>
        <dbReference type="ARBA" id="ARBA00022737"/>
    </source>
</evidence>
<dbReference type="SUPFAM" id="SSF50156">
    <property type="entry name" value="PDZ domain-like"/>
    <property type="match status" value="7"/>
</dbReference>
<dbReference type="InterPro" id="IPR036034">
    <property type="entry name" value="PDZ_sf"/>
</dbReference>